<evidence type="ECO:0000256" key="1">
    <source>
        <dbReference type="SAM" id="Phobius"/>
    </source>
</evidence>
<feature type="transmembrane region" description="Helical" evidence="1">
    <location>
        <begin position="276"/>
        <end position="300"/>
    </location>
</feature>
<feature type="transmembrane region" description="Helical" evidence="1">
    <location>
        <begin position="115"/>
        <end position="133"/>
    </location>
</feature>
<feature type="transmembrane region" description="Helical" evidence="1">
    <location>
        <begin position="312"/>
        <end position="333"/>
    </location>
</feature>
<feature type="transmembrane region" description="Helical" evidence="1">
    <location>
        <begin position="589"/>
        <end position="606"/>
    </location>
</feature>
<dbReference type="EMBL" id="JAALAA010000003">
    <property type="protein sequence ID" value="NGN92021.1"/>
    <property type="molecule type" value="Genomic_DNA"/>
</dbReference>
<evidence type="ECO:0000313" key="2">
    <source>
        <dbReference type="EMBL" id="NGN92021.1"/>
    </source>
</evidence>
<feature type="transmembrane region" description="Helical" evidence="1">
    <location>
        <begin position="26"/>
        <end position="42"/>
    </location>
</feature>
<feature type="transmembrane region" description="Helical" evidence="1">
    <location>
        <begin position="650"/>
        <end position="671"/>
    </location>
</feature>
<proteinExistence type="predicted"/>
<feature type="transmembrane region" description="Helical" evidence="1">
    <location>
        <begin position="179"/>
        <end position="199"/>
    </location>
</feature>
<organism evidence="2 3">
    <name type="scientific">Nocardioides turkmenicus</name>
    <dbReference type="NCBI Taxonomy" id="2711220"/>
    <lineage>
        <taxon>Bacteria</taxon>
        <taxon>Bacillati</taxon>
        <taxon>Actinomycetota</taxon>
        <taxon>Actinomycetes</taxon>
        <taxon>Propionibacteriales</taxon>
        <taxon>Nocardioidaceae</taxon>
        <taxon>Nocardioides</taxon>
    </lineage>
</organism>
<keyword evidence="3" id="KW-1185">Reference proteome</keyword>
<keyword evidence="1" id="KW-0812">Transmembrane</keyword>
<feature type="transmembrane region" description="Helical" evidence="1">
    <location>
        <begin position="618"/>
        <end position="638"/>
    </location>
</feature>
<feature type="transmembrane region" description="Helical" evidence="1">
    <location>
        <begin position="82"/>
        <end position="103"/>
    </location>
</feature>
<dbReference type="RefSeq" id="WP_165109785.1">
    <property type="nucleotide sequence ID" value="NZ_JAALAA010000003.1"/>
</dbReference>
<protein>
    <submittedName>
        <fullName evidence="2">DUF2206 domain-containing protein</fullName>
    </submittedName>
</protein>
<feature type="transmembrane region" description="Helical" evidence="1">
    <location>
        <begin position="555"/>
        <end position="577"/>
    </location>
</feature>
<gene>
    <name evidence="2" type="ORF">G5C66_04620</name>
</gene>
<dbReference type="Proteomes" id="UP000483261">
    <property type="component" value="Unassembled WGS sequence"/>
</dbReference>
<accession>A0A6M1R029</accession>
<keyword evidence="1" id="KW-0472">Membrane</keyword>
<feature type="transmembrane region" description="Helical" evidence="1">
    <location>
        <begin position="211"/>
        <end position="230"/>
    </location>
</feature>
<evidence type="ECO:0000313" key="3">
    <source>
        <dbReference type="Proteomes" id="UP000483261"/>
    </source>
</evidence>
<feature type="transmembrane region" description="Helical" evidence="1">
    <location>
        <begin position="365"/>
        <end position="391"/>
    </location>
</feature>
<keyword evidence="1" id="KW-1133">Transmembrane helix</keyword>
<feature type="transmembrane region" description="Helical" evidence="1">
    <location>
        <begin position="427"/>
        <end position="447"/>
    </location>
</feature>
<dbReference type="AlphaFoldDB" id="A0A6M1R029"/>
<feature type="transmembrane region" description="Helical" evidence="1">
    <location>
        <begin position="48"/>
        <end position="70"/>
    </location>
</feature>
<sequence>MSTLAADQRAPTVAPRAQPGHLRRERLMVVLVVLAGQGWVLVDLDVPVLRPLIGAAVLVGLPTLVLARWTFGRIRDRPAARLFAFGAVVLGILLVTLLLNTVLPLVGLPHPLQRPVFVTTSTVVDVLLLLAAGRTVPTWSVAARSLRSVAMARISPDVALASIAVLLAVGGAIRLNNGAGGGVAVSAHAAAVMALVVAFGRRPILRHHMWTVYLVGLALLLGTSLRGWYITGHDINMEYLSYVITSKDQHWSMTDFPSAYHSCLSVNLLPSVLSSYLGISGIIVFKLVTQLIFALVPVIVYITGRRLFSPRVALFGAGVFMFFPTFATDMAYLTRQEYAFLFVALAVLATCMDDMRPLPRQGLTFVFGVGVVLSHYSTTYLLIIMLTFAFLSSRGLPAIRRWRRARATARGQRRAWRGRHRIGRRHLSWSLAAPGVILALVFTAWGWSTPITHSGGHLVDVVGNLSGALVEGRLVTGSSDLRFIGGGGPSAETRFTDYYDGALDLREETPGDYVVPVDSPDADQPTVLEPATVPLTGAGEALEMTGVDPVTLNRVIRTVAGVALELLLMVGVLGLLLRARSTEMVGREQFWLMLGSLVSLAVIVVVPGLSADFGVLRAFQQTLILVAPLVGVGVWGAVDWLGRRAVRAGAVTLAVAGLILTGVQAAVLGGYSGSIAQGNAGQYYQMLYVDEPELAAERWLAAHLGPQSDGYVTASGMVTMTRMQAMMPESVTVLDNFLPVLMQRGAYVVVPMETVTYGRATVFHSGDLLSYSYPRDLLERRLSLIYSSGDTEIYR</sequence>
<comment type="caution">
    <text evidence="2">The sequence shown here is derived from an EMBL/GenBank/DDBJ whole genome shotgun (WGS) entry which is preliminary data.</text>
</comment>
<name>A0A6M1R029_9ACTN</name>
<feature type="transmembrane region" description="Helical" evidence="1">
    <location>
        <begin position="154"/>
        <end position="173"/>
    </location>
</feature>
<reference evidence="2 3" key="1">
    <citation type="submission" date="2020-02" db="EMBL/GenBank/DDBJ databases">
        <title>Whole-genome analyses of novel actinobacteria.</title>
        <authorList>
            <person name="Sahin N."/>
        </authorList>
    </citation>
    <scope>NUCLEOTIDE SEQUENCE [LARGE SCALE GENOMIC DNA]</scope>
    <source>
        <strain evidence="2 3">KC13</strain>
    </source>
</reference>